<evidence type="ECO:0000313" key="5">
    <source>
        <dbReference type="EMBL" id="KNZ57319.1"/>
    </source>
</evidence>
<dbReference type="Gene3D" id="3.40.50.10900">
    <property type="entry name" value="PAC-like subunit"/>
    <property type="match status" value="2"/>
</dbReference>
<dbReference type="GO" id="GO:0005634">
    <property type="term" value="C:nucleus"/>
    <property type="evidence" value="ECO:0007669"/>
    <property type="project" value="TreeGrafter"/>
</dbReference>
<evidence type="ECO:0000256" key="2">
    <source>
        <dbReference type="ARBA" id="ARBA00023186"/>
    </source>
</evidence>
<dbReference type="STRING" id="27349.A0A0L6V9C6"/>
<dbReference type="Proteomes" id="UP000037035">
    <property type="component" value="Unassembled WGS sequence"/>
</dbReference>
<comment type="similarity">
    <text evidence="3 4">Belongs to the PSMG2 family.</text>
</comment>
<dbReference type="GO" id="GO:0005829">
    <property type="term" value="C:cytosol"/>
    <property type="evidence" value="ECO:0007669"/>
    <property type="project" value="TreeGrafter"/>
</dbReference>
<evidence type="ECO:0000256" key="4">
    <source>
        <dbReference type="PIRNR" id="PIRNR010044"/>
    </source>
</evidence>
<dbReference type="PIRSF" id="PIRSF010044">
    <property type="entry name" value="UCP010044"/>
    <property type="match status" value="1"/>
</dbReference>
<dbReference type="PANTHER" id="PTHR12970:SF1">
    <property type="entry name" value="PROTEASOME ASSEMBLY CHAPERONE 2"/>
    <property type="match status" value="1"/>
</dbReference>
<proteinExistence type="inferred from homology"/>
<comment type="function">
    <text evidence="4">Involved in 20S proteasome assembly.</text>
</comment>
<keyword evidence="2 4" id="KW-0143">Chaperone</keyword>
<evidence type="ECO:0000256" key="3">
    <source>
        <dbReference type="ARBA" id="ARBA00025745"/>
    </source>
</evidence>
<evidence type="ECO:0000313" key="6">
    <source>
        <dbReference type="Proteomes" id="UP000037035"/>
    </source>
</evidence>
<keyword evidence="6" id="KW-1185">Reference proteome</keyword>
<sequence>MDAERQAYFIPRTPSVDGRIFDGSILLLPMVSLGNVPQLAVDLLIHGTHLGPFELVGILDPADHIPVVGALDRPALLPAPPPPSKHRITTPIEVYQTRDRRYTLVQQRSPVIKARKARHISRMRRWISGAKFESVLVVVSVDAAVRGDEHLREGTRMLRHEQASAQEPSALRRAIRARYPSFGAHHAPLFCAGGLAARLLRALASAAQPLEVNTLVSYVAEGDNRPDALFLADEICSLLRLAHQSQLHDLAPSPLSTHPSWILPLSWKADDSHPSQTRQDLYG</sequence>
<dbReference type="InterPro" id="IPR038389">
    <property type="entry name" value="PSMG2_sf"/>
</dbReference>
<dbReference type="GO" id="GO:0043248">
    <property type="term" value="P:proteasome assembly"/>
    <property type="evidence" value="ECO:0007669"/>
    <property type="project" value="TreeGrafter"/>
</dbReference>
<comment type="caution">
    <text evidence="5">The sequence shown here is derived from an EMBL/GenBank/DDBJ whole genome shotgun (WGS) entry which is preliminary data.</text>
</comment>
<reference evidence="5 6" key="1">
    <citation type="submission" date="2015-08" db="EMBL/GenBank/DDBJ databases">
        <title>Next Generation Sequencing and Analysis of the Genome of Puccinia sorghi L Schw, the Causal Agent of Maize Common Rust.</title>
        <authorList>
            <person name="Rochi L."/>
            <person name="Burguener G."/>
            <person name="Darino M."/>
            <person name="Turjanski A."/>
            <person name="Kreff E."/>
            <person name="Dieguez M.J."/>
            <person name="Sacco F."/>
        </authorList>
    </citation>
    <scope>NUCLEOTIDE SEQUENCE [LARGE SCALE GENOMIC DNA]</scope>
    <source>
        <strain evidence="5 6">RO10H11247</strain>
    </source>
</reference>
<dbReference type="VEuPathDB" id="FungiDB:VP01_218g17"/>
<dbReference type="EMBL" id="LAVV01007047">
    <property type="protein sequence ID" value="KNZ57319.1"/>
    <property type="molecule type" value="Genomic_DNA"/>
</dbReference>
<dbReference type="Pfam" id="PF09754">
    <property type="entry name" value="PAC2"/>
    <property type="match status" value="1"/>
</dbReference>
<dbReference type="AlphaFoldDB" id="A0A0L6V9C6"/>
<evidence type="ECO:0000256" key="1">
    <source>
        <dbReference type="ARBA" id="ARBA00019186"/>
    </source>
</evidence>
<name>A0A0L6V9C6_9BASI</name>
<protein>
    <recommendedName>
        <fullName evidence="1 4">Proteasome assembly chaperone 2</fullName>
    </recommendedName>
</protein>
<dbReference type="PANTHER" id="PTHR12970">
    <property type="entry name" value="PROTEASOME ASSEMBLY CHAPERONE 2"/>
    <property type="match status" value="1"/>
</dbReference>
<dbReference type="InterPro" id="IPR016562">
    <property type="entry name" value="Proteasome_assmbl_chp_2_euk"/>
</dbReference>
<dbReference type="OrthoDB" id="10260712at2759"/>
<accession>A0A0L6V9C6</accession>
<dbReference type="InterPro" id="IPR019151">
    <property type="entry name" value="Proteasome_assmbl_chaperone_2"/>
</dbReference>
<comment type="subunit">
    <text evidence="4">Component of the 20S proteasome chaperone.</text>
</comment>
<organism evidence="5 6">
    <name type="scientific">Puccinia sorghi</name>
    <dbReference type="NCBI Taxonomy" id="27349"/>
    <lineage>
        <taxon>Eukaryota</taxon>
        <taxon>Fungi</taxon>
        <taxon>Dikarya</taxon>
        <taxon>Basidiomycota</taxon>
        <taxon>Pucciniomycotina</taxon>
        <taxon>Pucciniomycetes</taxon>
        <taxon>Pucciniales</taxon>
        <taxon>Pucciniaceae</taxon>
        <taxon>Puccinia</taxon>
    </lineage>
</organism>
<gene>
    <name evidence="5" type="ORF">VP01_218g17</name>
</gene>